<dbReference type="GO" id="GO:0005737">
    <property type="term" value="C:cytoplasm"/>
    <property type="evidence" value="ECO:0007669"/>
    <property type="project" value="UniProtKB-SubCell"/>
</dbReference>
<dbReference type="InterPro" id="IPR019783">
    <property type="entry name" value="SDO1/SBDS_N"/>
</dbReference>
<sequence>MAMIFTPTNQKRLTNVAIVRIKKAGKRFEIACYPNKVSTWREKIEKDIDEVLQTHTVFANVSKGQVAKAEDLKRAFGSEDHGDICLQILGKGELQVTEKERGANNEALYRDIATIVADKCVNPVTNRPYTVTLIEKAMRDAHYSLKPSKPAKQQALDVIRKLKELGQIQIERAQMKLRITIPETCKTVKKIKESIKPMASKVERDDPFEMEVLADPGCYRELSDLLQRELRGQGQIEVLNLKEIEEGEETL</sequence>
<dbReference type="PANTHER" id="PTHR10927">
    <property type="entry name" value="RIBOSOME MATURATION PROTEIN SBDS"/>
    <property type="match status" value="1"/>
</dbReference>
<evidence type="ECO:0000259" key="9">
    <source>
        <dbReference type="Pfam" id="PF01172"/>
    </source>
</evidence>
<dbReference type="Gene3D" id="3.30.70.240">
    <property type="match status" value="1"/>
</dbReference>
<keyword evidence="5" id="KW-0963">Cytoplasm</keyword>
<dbReference type="EMBL" id="VXIV02002582">
    <property type="protein sequence ID" value="KAF6024429.1"/>
    <property type="molecule type" value="Genomic_DNA"/>
</dbReference>
<accession>A0A7J7JDR2</accession>
<dbReference type="InterPro" id="IPR018023">
    <property type="entry name" value="Ribosome_mat_SBDS_CS"/>
</dbReference>
<evidence type="ECO:0000256" key="2">
    <source>
        <dbReference type="ARBA" id="ARBA00004496"/>
    </source>
</evidence>
<evidence type="ECO:0000313" key="13">
    <source>
        <dbReference type="Proteomes" id="UP000593567"/>
    </source>
</evidence>
<evidence type="ECO:0000256" key="5">
    <source>
        <dbReference type="ARBA" id="ARBA00022490"/>
    </source>
</evidence>
<dbReference type="SUPFAM" id="SSF109728">
    <property type="entry name" value="Hypothetical protein AF0491, middle domain"/>
    <property type="match status" value="1"/>
</dbReference>
<dbReference type="PANTHER" id="PTHR10927:SF1">
    <property type="entry name" value="RIBOSOME MATURATION PROTEIN SBDS"/>
    <property type="match status" value="1"/>
</dbReference>
<dbReference type="PROSITE" id="PS01267">
    <property type="entry name" value="UPF0023"/>
    <property type="match status" value="1"/>
</dbReference>
<dbReference type="Pfam" id="PF01172">
    <property type="entry name" value="SBDS_N"/>
    <property type="match status" value="1"/>
</dbReference>
<evidence type="ECO:0000256" key="7">
    <source>
        <dbReference type="ARBA" id="ARBA00023242"/>
    </source>
</evidence>
<proteinExistence type="inferred from homology"/>
<organism evidence="12 13">
    <name type="scientific">Bugula neritina</name>
    <name type="common">Brown bryozoan</name>
    <name type="synonym">Sertularia neritina</name>
    <dbReference type="NCBI Taxonomy" id="10212"/>
    <lineage>
        <taxon>Eukaryota</taxon>
        <taxon>Metazoa</taxon>
        <taxon>Spiralia</taxon>
        <taxon>Lophotrochozoa</taxon>
        <taxon>Bryozoa</taxon>
        <taxon>Gymnolaemata</taxon>
        <taxon>Cheilostomatida</taxon>
        <taxon>Flustrina</taxon>
        <taxon>Buguloidea</taxon>
        <taxon>Bugulidae</taxon>
        <taxon>Bugula</taxon>
    </lineage>
</organism>
<name>A0A7J7JDR2_BUGNE</name>
<evidence type="ECO:0000256" key="4">
    <source>
        <dbReference type="ARBA" id="ARBA00014814"/>
    </source>
</evidence>
<dbReference type="GO" id="GO:0042256">
    <property type="term" value="P:cytosolic ribosome assembly"/>
    <property type="evidence" value="ECO:0007669"/>
    <property type="project" value="InterPro"/>
</dbReference>
<dbReference type="SUPFAM" id="SSF89895">
    <property type="entry name" value="FYSH domain"/>
    <property type="match status" value="1"/>
</dbReference>
<dbReference type="Proteomes" id="UP000593567">
    <property type="component" value="Unassembled WGS sequence"/>
</dbReference>
<dbReference type="InterPro" id="IPR002140">
    <property type="entry name" value="Sdo1/SBDS"/>
</dbReference>
<keyword evidence="7" id="KW-0539">Nucleus</keyword>
<comment type="caution">
    <text evidence="12">The sequence shown here is derived from an EMBL/GenBank/DDBJ whole genome shotgun (WGS) entry which is preliminary data.</text>
</comment>
<evidence type="ECO:0000259" key="11">
    <source>
        <dbReference type="Pfam" id="PF20268"/>
    </source>
</evidence>
<protein>
    <recommendedName>
        <fullName evidence="4">Ribosome maturation protein SBDS</fullName>
    </recommendedName>
</protein>
<dbReference type="InterPro" id="IPR037188">
    <property type="entry name" value="Sdo1/SBDS_central_sf"/>
</dbReference>
<evidence type="ECO:0000256" key="3">
    <source>
        <dbReference type="ARBA" id="ARBA00007433"/>
    </source>
</evidence>
<dbReference type="InterPro" id="IPR046928">
    <property type="entry name" value="SDO1/SBDS_C"/>
</dbReference>
<keyword evidence="6" id="KW-0690">Ribosome biogenesis</keyword>
<comment type="subcellular location">
    <subcellularLocation>
        <location evidence="2">Cytoplasm</location>
    </subcellularLocation>
    <subcellularLocation>
        <location evidence="1">Nucleus</location>
    </subcellularLocation>
</comment>
<dbReference type="GO" id="GO:0005634">
    <property type="term" value="C:nucleus"/>
    <property type="evidence" value="ECO:0007669"/>
    <property type="project" value="UniProtKB-SubCell"/>
</dbReference>
<dbReference type="Gene3D" id="3.30.1250.10">
    <property type="entry name" value="Ribosome maturation protein SBDS, N-terminal domain"/>
    <property type="match status" value="1"/>
</dbReference>
<gene>
    <name evidence="12" type="ORF">EB796_017266</name>
</gene>
<dbReference type="NCBIfam" id="TIGR00291">
    <property type="entry name" value="RNA_SBDS"/>
    <property type="match status" value="1"/>
</dbReference>
<dbReference type="Gene3D" id="1.10.10.900">
    <property type="entry name" value="SBDS protein C-terminal domain, subdomain 1"/>
    <property type="match status" value="1"/>
</dbReference>
<dbReference type="Pfam" id="PF20268">
    <property type="entry name" value="SBDS_C"/>
    <property type="match status" value="1"/>
</dbReference>
<dbReference type="InterPro" id="IPR018978">
    <property type="entry name" value="SDO1/SBDS_central"/>
</dbReference>
<dbReference type="OrthoDB" id="10253092at2759"/>
<dbReference type="InterPro" id="IPR036786">
    <property type="entry name" value="Ribosome_mat_SBDS_N_sf"/>
</dbReference>
<comment type="similarity">
    <text evidence="3">Belongs to the SDO1/SBDS family.</text>
</comment>
<evidence type="ECO:0000259" key="10">
    <source>
        <dbReference type="Pfam" id="PF09377"/>
    </source>
</evidence>
<evidence type="ECO:0000256" key="8">
    <source>
        <dbReference type="ARBA" id="ARBA00049708"/>
    </source>
</evidence>
<evidence type="ECO:0000313" key="12">
    <source>
        <dbReference type="EMBL" id="KAF6024429.1"/>
    </source>
</evidence>
<keyword evidence="13" id="KW-1185">Reference proteome</keyword>
<evidence type="ECO:0000256" key="6">
    <source>
        <dbReference type="ARBA" id="ARBA00022517"/>
    </source>
</evidence>
<dbReference type="FunFam" id="3.30.1250.10:FF:000001">
    <property type="entry name" value="SBDS, ribosome maturation factor"/>
    <property type="match status" value="1"/>
</dbReference>
<feature type="domain" description="Ribosome maturation protein SDO1/SBDS C-terminal" evidence="11">
    <location>
        <begin position="175"/>
        <end position="241"/>
    </location>
</feature>
<dbReference type="Pfam" id="PF09377">
    <property type="entry name" value="SBDS_domain_II"/>
    <property type="match status" value="1"/>
</dbReference>
<comment type="subunit">
    <text evidence="8">Associates with the 60S ribosomal subunit.</text>
</comment>
<feature type="domain" description="Ribosome maturation protein SDO1/SBDS N-terminal" evidence="9">
    <location>
        <begin position="15"/>
        <end position="101"/>
    </location>
</feature>
<dbReference type="AlphaFoldDB" id="A0A7J7JDR2"/>
<feature type="domain" description="Ribosome maturation protein SDO1/SBDS central" evidence="10">
    <location>
        <begin position="110"/>
        <end position="173"/>
    </location>
</feature>
<reference evidence="12" key="1">
    <citation type="submission" date="2020-06" db="EMBL/GenBank/DDBJ databases">
        <title>Draft genome of Bugula neritina, a colonial animal packing powerful symbionts and potential medicines.</title>
        <authorList>
            <person name="Rayko M."/>
        </authorList>
    </citation>
    <scope>NUCLEOTIDE SEQUENCE [LARGE SCALE GENOMIC DNA]</scope>
    <source>
        <strain evidence="12">Kwan_BN1</strain>
    </source>
</reference>
<evidence type="ECO:0000256" key="1">
    <source>
        <dbReference type="ARBA" id="ARBA00004123"/>
    </source>
</evidence>
<dbReference type="InterPro" id="IPR039100">
    <property type="entry name" value="Sdo1/SBDS-like"/>
</dbReference>